<dbReference type="Gene3D" id="1.10.10.60">
    <property type="entry name" value="Homeodomain-like"/>
    <property type="match status" value="1"/>
</dbReference>
<dbReference type="Gene3D" id="1.10.8.60">
    <property type="match status" value="1"/>
</dbReference>
<keyword evidence="3" id="KW-0805">Transcription regulation</keyword>
<dbReference type="PROSITE" id="PS00676">
    <property type="entry name" value="SIGMA54_INTERACT_2"/>
    <property type="match status" value="1"/>
</dbReference>
<dbReference type="GO" id="GO:0005524">
    <property type="term" value="F:ATP binding"/>
    <property type="evidence" value="ECO:0007669"/>
    <property type="project" value="UniProtKB-KW"/>
</dbReference>
<dbReference type="InterPro" id="IPR025662">
    <property type="entry name" value="Sigma_54_int_dom_ATP-bd_1"/>
</dbReference>
<protein>
    <submittedName>
        <fullName evidence="8">AAA family ATPase</fullName>
    </submittedName>
</protein>
<dbReference type="SUPFAM" id="SSF46689">
    <property type="entry name" value="Homeodomain-like"/>
    <property type="match status" value="1"/>
</dbReference>
<dbReference type="Pfam" id="PF25601">
    <property type="entry name" value="AAA_lid_14"/>
    <property type="match status" value="1"/>
</dbReference>
<dbReference type="InterPro" id="IPR027417">
    <property type="entry name" value="P-loop_NTPase"/>
</dbReference>
<dbReference type="InterPro" id="IPR058031">
    <property type="entry name" value="AAA_lid_NorR"/>
</dbReference>
<evidence type="ECO:0000313" key="8">
    <source>
        <dbReference type="EMBL" id="HED11878.1"/>
    </source>
</evidence>
<keyword evidence="4" id="KW-0238">DNA-binding</keyword>
<evidence type="ECO:0000256" key="5">
    <source>
        <dbReference type="ARBA" id="ARBA00023163"/>
    </source>
</evidence>
<evidence type="ECO:0000259" key="7">
    <source>
        <dbReference type="PROSITE" id="PS50045"/>
    </source>
</evidence>
<dbReference type="InterPro" id="IPR002078">
    <property type="entry name" value="Sigma_54_int"/>
</dbReference>
<dbReference type="GO" id="GO:0043565">
    <property type="term" value="F:sequence-specific DNA binding"/>
    <property type="evidence" value="ECO:0007669"/>
    <property type="project" value="InterPro"/>
</dbReference>
<dbReference type="PRINTS" id="PR01590">
    <property type="entry name" value="HTHFIS"/>
</dbReference>
<evidence type="ECO:0000256" key="2">
    <source>
        <dbReference type="ARBA" id="ARBA00022840"/>
    </source>
</evidence>
<proteinExistence type="predicted"/>
<keyword evidence="5" id="KW-0804">Transcription</keyword>
<dbReference type="InterPro" id="IPR025943">
    <property type="entry name" value="Sigma_54_int_dom_ATP-bd_2"/>
</dbReference>
<dbReference type="SMART" id="SM00382">
    <property type="entry name" value="AAA"/>
    <property type="match status" value="1"/>
</dbReference>
<dbReference type="AlphaFoldDB" id="A0A7V1PVK0"/>
<dbReference type="Proteomes" id="UP000886005">
    <property type="component" value="Unassembled WGS sequence"/>
</dbReference>
<name>A0A7V1PVK0_CALAY</name>
<dbReference type="SUPFAM" id="SSF52540">
    <property type="entry name" value="P-loop containing nucleoside triphosphate hydrolases"/>
    <property type="match status" value="1"/>
</dbReference>
<evidence type="ECO:0000256" key="3">
    <source>
        <dbReference type="ARBA" id="ARBA00023015"/>
    </source>
</evidence>
<dbReference type="PANTHER" id="PTHR32071">
    <property type="entry name" value="TRANSCRIPTIONAL REGULATORY PROTEIN"/>
    <property type="match status" value="1"/>
</dbReference>
<keyword evidence="2" id="KW-0067">ATP-binding</keyword>
<gene>
    <name evidence="8" type="ORF">ENJ10_14405</name>
</gene>
<evidence type="ECO:0000256" key="4">
    <source>
        <dbReference type="ARBA" id="ARBA00023125"/>
    </source>
</evidence>
<evidence type="ECO:0000256" key="1">
    <source>
        <dbReference type="ARBA" id="ARBA00022741"/>
    </source>
</evidence>
<dbReference type="InterPro" id="IPR009057">
    <property type="entry name" value="Homeodomain-like_sf"/>
</dbReference>
<comment type="caution">
    <text evidence="8">The sequence shown here is derived from an EMBL/GenBank/DDBJ whole genome shotgun (WGS) entry which is preliminary data.</text>
</comment>
<dbReference type="InterPro" id="IPR002197">
    <property type="entry name" value="HTH_Fis"/>
</dbReference>
<dbReference type="PROSITE" id="PS50045">
    <property type="entry name" value="SIGMA54_INTERACT_4"/>
    <property type="match status" value="1"/>
</dbReference>
<sequence>MTDQLCNYLLAQIHSACALVTPSLMLGEYSPLFAGFCLEEEDPLTTPVCDLVPEFIGLEETFRDVIKSGQPFELPLINKAEHSYHCLVSPYDNPETPLLITFYNRTEFASLKQEILQQENEIRILKARLSAQSRNAASGLIGESPALQKIKRVVERLSDIKTTAILLQGETGTGKSTVARVLHYASASEKEPFIEINCAALPETLLESELFGAVKGAYTNALQDRTGLIEAADGGTLFLDEISELPLALQAKLLSFLETRRFRPLGSTREKSVDIRLIAATNKDLEKEVEKGRFREDLFFRLNIVPLRLPPLREMEEDVLLLADHFIRHFNIQFNKKIKGLAPAAKNKLLKHSWPGNVRELSNCMEQAMIFKDRGWLEADDLTLRRTTTETDFSLPAAGLNLEKLEKKLLLDALKRAGGNKTRAAALLGLSRDTMRYRLEKYKID</sequence>
<dbReference type="Pfam" id="PF02954">
    <property type="entry name" value="HTH_8"/>
    <property type="match status" value="1"/>
</dbReference>
<accession>A0A7V1PVK0</accession>
<keyword evidence="6" id="KW-0175">Coiled coil</keyword>
<dbReference type="InterPro" id="IPR025944">
    <property type="entry name" value="Sigma_54_int_dom_CS"/>
</dbReference>
<dbReference type="Pfam" id="PF00158">
    <property type="entry name" value="Sigma54_activat"/>
    <property type="match status" value="1"/>
</dbReference>
<dbReference type="Gene3D" id="3.40.50.300">
    <property type="entry name" value="P-loop containing nucleotide triphosphate hydrolases"/>
    <property type="match status" value="1"/>
</dbReference>
<reference evidence="8" key="1">
    <citation type="journal article" date="2020" name="mSystems">
        <title>Genome- and Community-Level Interaction Insights into Carbon Utilization and Element Cycling Functions of Hydrothermarchaeota in Hydrothermal Sediment.</title>
        <authorList>
            <person name="Zhou Z."/>
            <person name="Liu Y."/>
            <person name="Xu W."/>
            <person name="Pan J."/>
            <person name="Luo Z.H."/>
            <person name="Li M."/>
        </authorList>
    </citation>
    <scope>NUCLEOTIDE SEQUENCE [LARGE SCALE GENOMIC DNA]</scope>
    <source>
        <strain evidence="8">HyVt-456</strain>
    </source>
</reference>
<dbReference type="EMBL" id="DRLD01000408">
    <property type="protein sequence ID" value="HED11878.1"/>
    <property type="molecule type" value="Genomic_DNA"/>
</dbReference>
<dbReference type="PROSITE" id="PS00675">
    <property type="entry name" value="SIGMA54_INTERACT_1"/>
    <property type="match status" value="1"/>
</dbReference>
<organism evidence="8">
    <name type="scientific">Caldithrix abyssi</name>
    <dbReference type="NCBI Taxonomy" id="187145"/>
    <lineage>
        <taxon>Bacteria</taxon>
        <taxon>Pseudomonadati</taxon>
        <taxon>Calditrichota</taxon>
        <taxon>Calditrichia</taxon>
        <taxon>Calditrichales</taxon>
        <taxon>Calditrichaceae</taxon>
        <taxon>Caldithrix</taxon>
    </lineage>
</organism>
<feature type="domain" description="Sigma-54 factor interaction" evidence="7">
    <location>
        <begin position="140"/>
        <end position="370"/>
    </location>
</feature>
<dbReference type="FunFam" id="3.40.50.300:FF:000006">
    <property type="entry name" value="DNA-binding transcriptional regulator NtrC"/>
    <property type="match status" value="1"/>
</dbReference>
<dbReference type="InterPro" id="IPR003593">
    <property type="entry name" value="AAA+_ATPase"/>
</dbReference>
<dbReference type="CDD" id="cd00009">
    <property type="entry name" value="AAA"/>
    <property type="match status" value="1"/>
</dbReference>
<evidence type="ECO:0000256" key="6">
    <source>
        <dbReference type="SAM" id="Coils"/>
    </source>
</evidence>
<dbReference type="PROSITE" id="PS00688">
    <property type="entry name" value="SIGMA54_INTERACT_3"/>
    <property type="match status" value="1"/>
</dbReference>
<keyword evidence="1" id="KW-0547">Nucleotide-binding</keyword>
<feature type="coiled-coil region" evidence="6">
    <location>
        <begin position="108"/>
        <end position="135"/>
    </location>
</feature>
<dbReference type="GO" id="GO:0006355">
    <property type="term" value="P:regulation of DNA-templated transcription"/>
    <property type="evidence" value="ECO:0007669"/>
    <property type="project" value="InterPro"/>
</dbReference>